<feature type="transmembrane region" description="Helical" evidence="10">
    <location>
        <begin position="46"/>
        <end position="67"/>
    </location>
</feature>
<evidence type="ECO:0000256" key="4">
    <source>
        <dbReference type="ARBA" id="ARBA00022475"/>
    </source>
</evidence>
<evidence type="ECO:0000256" key="3">
    <source>
        <dbReference type="ARBA" id="ARBA00022449"/>
    </source>
</evidence>
<comment type="caution">
    <text evidence="11">The sequence shown here is derived from an EMBL/GenBank/DDBJ whole genome shotgun (WGS) entry which is preliminary data.</text>
</comment>
<comment type="subcellular location">
    <subcellularLocation>
        <location evidence="1">Cell membrane</location>
        <topology evidence="1">Multi-pass membrane protein</topology>
    </subcellularLocation>
</comment>
<dbReference type="GO" id="GO:0015297">
    <property type="term" value="F:antiporter activity"/>
    <property type="evidence" value="ECO:0007669"/>
    <property type="project" value="UniProtKB-KW"/>
</dbReference>
<protein>
    <recommendedName>
        <fullName evidence="9">Multidrug-efflux transporter</fullName>
    </recommendedName>
</protein>
<evidence type="ECO:0000313" key="11">
    <source>
        <dbReference type="EMBL" id="RKQ63907.1"/>
    </source>
</evidence>
<keyword evidence="6 10" id="KW-1133">Transmembrane helix</keyword>
<evidence type="ECO:0000256" key="10">
    <source>
        <dbReference type="SAM" id="Phobius"/>
    </source>
</evidence>
<dbReference type="InterPro" id="IPR048279">
    <property type="entry name" value="MdtK-like"/>
</dbReference>
<dbReference type="GO" id="GO:0005886">
    <property type="term" value="C:plasma membrane"/>
    <property type="evidence" value="ECO:0007669"/>
    <property type="project" value="UniProtKB-SubCell"/>
</dbReference>
<dbReference type="AlphaFoldDB" id="A0A420W9C9"/>
<keyword evidence="8 10" id="KW-0472">Membrane</keyword>
<dbReference type="GO" id="GO:0042910">
    <property type="term" value="F:xenobiotic transmembrane transporter activity"/>
    <property type="evidence" value="ECO:0007669"/>
    <property type="project" value="InterPro"/>
</dbReference>
<keyword evidence="12" id="KW-1185">Reference proteome</keyword>
<evidence type="ECO:0000256" key="8">
    <source>
        <dbReference type="ARBA" id="ARBA00023136"/>
    </source>
</evidence>
<dbReference type="InterPro" id="IPR002528">
    <property type="entry name" value="MATE_fam"/>
</dbReference>
<proteinExistence type="predicted"/>
<dbReference type="Pfam" id="PF01554">
    <property type="entry name" value="MatE"/>
    <property type="match status" value="2"/>
</dbReference>
<feature type="transmembrane region" description="Helical" evidence="10">
    <location>
        <begin position="391"/>
        <end position="410"/>
    </location>
</feature>
<dbReference type="EMBL" id="RBIE01000001">
    <property type="protein sequence ID" value="RKQ63907.1"/>
    <property type="molecule type" value="Genomic_DNA"/>
</dbReference>
<reference evidence="11 12" key="1">
    <citation type="submission" date="2018-10" db="EMBL/GenBank/DDBJ databases">
        <title>Genomic Encyclopedia of Type Strains, Phase IV (KMG-IV): sequencing the most valuable type-strain genomes for metagenomic binning, comparative biology and taxonomic classification.</title>
        <authorList>
            <person name="Goeker M."/>
        </authorList>
    </citation>
    <scope>NUCLEOTIDE SEQUENCE [LARGE SCALE GENOMIC DNA]</scope>
    <source>
        <strain evidence="11 12">DSM 15521</strain>
    </source>
</reference>
<evidence type="ECO:0000313" key="12">
    <source>
        <dbReference type="Proteomes" id="UP000280881"/>
    </source>
</evidence>
<keyword evidence="2" id="KW-0813">Transport</keyword>
<dbReference type="Proteomes" id="UP000280881">
    <property type="component" value="Unassembled WGS sequence"/>
</dbReference>
<accession>A0A420W9C9</accession>
<evidence type="ECO:0000256" key="6">
    <source>
        <dbReference type="ARBA" id="ARBA00022989"/>
    </source>
</evidence>
<feature type="transmembrane region" description="Helical" evidence="10">
    <location>
        <begin position="303"/>
        <end position="322"/>
    </location>
</feature>
<gene>
    <name evidence="11" type="ORF">C7457_0794</name>
</gene>
<dbReference type="NCBIfam" id="TIGR00797">
    <property type="entry name" value="matE"/>
    <property type="match status" value="1"/>
</dbReference>
<feature type="transmembrane region" description="Helical" evidence="10">
    <location>
        <begin position="118"/>
        <end position="140"/>
    </location>
</feature>
<dbReference type="InterPro" id="IPR050222">
    <property type="entry name" value="MATE_MdtK"/>
</dbReference>
<sequence length="418" mass="45344">MNLELLKLTLPILLSNWIYAIQSFVILLSVSGLGNNVIAGVGFASTLVWLLYGIDELVYSGIAVLTASNLGEGKRVGRFVFYGMFLSTIISLPVYLFGEELLSSFLTLFNVKGRALEAAINFVEPIVLLLPIVLTTNSLNAVFNGAGKTKELFYGSLLVFTLNIALLPILVPKLGEKGAGWSVAVSESAASLYYLSKALKSLDLNPFKDLKFSFKEIGEIVRVGFPAGVEETISSLSYNVFTGLVAICGTQALAAFQIGLKVEGIAAAVGFSLLDASIPFIGQARGEILKLRLKELVKTSVKIGVIVGALLILLSYPVLLLFNVESEVKRLSFFYLLIAGISEPSFILSMALTGTLRALKKTEVEATVNVVSFWLLRIAPSWAVLKFLKSPLVPWGFMGGETILRSLILLRTVRRYLS</sequence>
<keyword evidence="5 10" id="KW-0812">Transmembrane</keyword>
<dbReference type="GO" id="GO:0006811">
    <property type="term" value="P:monoatomic ion transport"/>
    <property type="evidence" value="ECO:0007669"/>
    <property type="project" value="UniProtKB-KW"/>
</dbReference>
<feature type="transmembrane region" description="Helical" evidence="10">
    <location>
        <begin position="334"/>
        <end position="354"/>
    </location>
</feature>
<dbReference type="RefSeq" id="WP_170137345.1">
    <property type="nucleotide sequence ID" value="NZ_RBIE01000001.1"/>
</dbReference>
<feature type="transmembrane region" description="Helical" evidence="10">
    <location>
        <begin position="152"/>
        <end position="172"/>
    </location>
</feature>
<feature type="transmembrane region" description="Helical" evidence="10">
    <location>
        <begin position="79"/>
        <end position="98"/>
    </location>
</feature>
<evidence type="ECO:0000256" key="1">
    <source>
        <dbReference type="ARBA" id="ARBA00004651"/>
    </source>
</evidence>
<dbReference type="PIRSF" id="PIRSF006603">
    <property type="entry name" value="DinF"/>
    <property type="match status" value="1"/>
</dbReference>
<evidence type="ECO:0000256" key="7">
    <source>
        <dbReference type="ARBA" id="ARBA00023065"/>
    </source>
</evidence>
<keyword evidence="7" id="KW-0406">Ion transport</keyword>
<organism evidence="11 12">
    <name type="scientific">Thermovibrio guaymasensis</name>
    <dbReference type="NCBI Taxonomy" id="240167"/>
    <lineage>
        <taxon>Bacteria</taxon>
        <taxon>Pseudomonadati</taxon>
        <taxon>Aquificota</taxon>
        <taxon>Aquificia</taxon>
        <taxon>Desulfurobacteriales</taxon>
        <taxon>Desulfurobacteriaceae</taxon>
        <taxon>Thermovibrio</taxon>
    </lineage>
</organism>
<feature type="transmembrane region" description="Helical" evidence="10">
    <location>
        <begin position="12"/>
        <end position="34"/>
    </location>
</feature>
<name>A0A420W9C9_9BACT</name>
<keyword evidence="3" id="KW-0050">Antiport</keyword>
<dbReference type="PANTHER" id="PTHR43298:SF2">
    <property type="entry name" value="FMN_FAD EXPORTER YEEO-RELATED"/>
    <property type="match status" value="1"/>
</dbReference>
<keyword evidence="4" id="KW-1003">Cell membrane</keyword>
<evidence type="ECO:0000256" key="2">
    <source>
        <dbReference type="ARBA" id="ARBA00022448"/>
    </source>
</evidence>
<dbReference type="PANTHER" id="PTHR43298">
    <property type="entry name" value="MULTIDRUG RESISTANCE PROTEIN NORM-RELATED"/>
    <property type="match status" value="1"/>
</dbReference>
<evidence type="ECO:0000256" key="9">
    <source>
        <dbReference type="ARBA" id="ARBA00031636"/>
    </source>
</evidence>
<evidence type="ECO:0000256" key="5">
    <source>
        <dbReference type="ARBA" id="ARBA00022692"/>
    </source>
</evidence>